<evidence type="ECO:0000259" key="1">
    <source>
        <dbReference type="Pfam" id="PF07727"/>
    </source>
</evidence>
<organism evidence="2 3">
    <name type="scientific">Cajanus cajan</name>
    <name type="common">Pigeon pea</name>
    <name type="synonym">Cajanus indicus</name>
    <dbReference type="NCBI Taxonomy" id="3821"/>
    <lineage>
        <taxon>Eukaryota</taxon>
        <taxon>Viridiplantae</taxon>
        <taxon>Streptophyta</taxon>
        <taxon>Embryophyta</taxon>
        <taxon>Tracheophyta</taxon>
        <taxon>Spermatophyta</taxon>
        <taxon>Magnoliopsida</taxon>
        <taxon>eudicotyledons</taxon>
        <taxon>Gunneridae</taxon>
        <taxon>Pentapetalae</taxon>
        <taxon>rosids</taxon>
        <taxon>fabids</taxon>
        <taxon>Fabales</taxon>
        <taxon>Fabaceae</taxon>
        <taxon>Papilionoideae</taxon>
        <taxon>50 kb inversion clade</taxon>
        <taxon>NPAAA clade</taxon>
        <taxon>indigoferoid/millettioid clade</taxon>
        <taxon>Phaseoleae</taxon>
        <taxon>Cajanus</taxon>
    </lineage>
</organism>
<dbReference type="InterPro" id="IPR043128">
    <property type="entry name" value="Rev_trsase/Diguanyl_cyclase"/>
</dbReference>
<keyword evidence="2" id="KW-0560">Oxidoreductase</keyword>
<dbReference type="InterPro" id="IPR013103">
    <property type="entry name" value="RVT_2"/>
</dbReference>
<dbReference type="InterPro" id="IPR043502">
    <property type="entry name" value="DNA/RNA_pol_sf"/>
</dbReference>
<dbReference type="GO" id="GO:0004491">
    <property type="term" value="F:methylmalonate-semialdehyde dehydrogenase (acylating, NAD) activity"/>
    <property type="evidence" value="ECO:0007669"/>
    <property type="project" value="UniProtKB-EC"/>
</dbReference>
<keyword evidence="3" id="KW-1185">Reference proteome</keyword>
<dbReference type="EMBL" id="KQ483844">
    <property type="protein sequence ID" value="KYP40324.1"/>
    <property type="molecule type" value="Genomic_DNA"/>
</dbReference>
<feature type="domain" description="Reverse transcriptase Ty1/copia-type" evidence="1">
    <location>
        <begin position="11"/>
        <end position="254"/>
    </location>
</feature>
<dbReference type="Proteomes" id="UP000075243">
    <property type="component" value="Unassembled WGS sequence"/>
</dbReference>
<gene>
    <name evidence="2" type="ORF">KK1_038337</name>
</gene>
<dbReference type="Gene3D" id="3.30.70.270">
    <property type="match status" value="1"/>
</dbReference>
<dbReference type="Pfam" id="PF07727">
    <property type="entry name" value="RVT_2"/>
    <property type="match status" value="1"/>
</dbReference>
<name>A0A151RCD3_CAJCA</name>
<dbReference type="Gramene" id="C.cajan_37467.t">
    <property type="protein sequence ID" value="C.cajan_37467.t.cds1"/>
    <property type="gene ID" value="C.cajan_37467"/>
</dbReference>
<evidence type="ECO:0000313" key="2">
    <source>
        <dbReference type="EMBL" id="KYP40324.1"/>
    </source>
</evidence>
<reference evidence="2" key="1">
    <citation type="journal article" date="2012" name="Nat. Biotechnol.">
        <title>Draft genome sequence of pigeonpea (Cajanus cajan), an orphan legume crop of resource-poor farmers.</title>
        <authorList>
            <person name="Varshney R.K."/>
            <person name="Chen W."/>
            <person name="Li Y."/>
            <person name="Bharti A.K."/>
            <person name="Saxena R.K."/>
            <person name="Schlueter J.A."/>
            <person name="Donoghue M.T."/>
            <person name="Azam S."/>
            <person name="Fan G."/>
            <person name="Whaley A.M."/>
            <person name="Farmer A.D."/>
            <person name="Sheridan J."/>
            <person name="Iwata A."/>
            <person name="Tuteja R."/>
            <person name="Penmetsa R.V."/>
            <person name="Wu W."/>
            <person name="Upadhyaya H.D."/>
            <person name="Yang S.P."/>
            <person name="Shah T."/>
            <person name="Saxena K.B."/>
            <person name="Michael T."/>
            <person name="McCombie W.R."/>
            <person name="Yang B."/>
            <person name="Zhang G."/>
            <person name="Yang H."/>
            <person name="Wang J."/>
            <person name="Spillane C."/>
            <person name="Cook D.R."/>
            <person name="May G.D."/>
            <person name="Xu X."/>
            <person name="Jackson S.A."/>
        </authorList>
    </citation>
    <scope>NUCLEOTIDE SEQUENCE [LARGE SCALE GENOMIC DNA]</scope>
</reference>
<proteinExistence type="predicted"/>
<accession>A0A151RCD3</accession>
<dbReference type="PANTHER" id="PTHR43383">
    <property type="entry name" value="NODULIN 6"/>
    <property type="match status" value="1"/>
</dbReference>
<protein>
    <submittedName>
        <fullName evidence="2">Retrovirus-related Pol polyprotein from transposon TNT 1-94</fullName>
        <ecNumber evidence="2">1.2.1.27</ecNumber>
    </submittedName>
</protein>
<dbReference type="PANTHER" id="PTHR43383:SF2">
    <property type="entry name" value="AMIDOHYDROLASE 2 FAMILY PROTEIN"/>
    <property type="match status" value="1"/>
</dbReference>
<dbReference type="AlphaFoldDB" id="A0A151RCD3"/>
<dbReference type="Gene3D" id="3.10.10.10">
    <property type="entry name" value="HIV Type 1 Reverse Transcriptase, subunit A, domain 1"/>
    <property type="match status" value="1"/>
</dbReference>
<dbReference type="SUPFAM" id="SSF56672">
    <property type="entry name" value="DNA/RNA polymerases"/>
    <property type="match status" value="1"/>
</dbReference>
<sequence length="309" mass="35204">MIDEMTTLDSNHTWVLVPPPPGKSIIGCQWVFNVKVGLDGQVDRLKARLVAKGYTQVYGLDYSDTFSPVAKMDSVRLFLAMAAMRHWPLFQLDIKNAFLHGDLEEEIYMEQPPGFVAKGGSGLVCKLQKSLYGLKQSPHAWFGRFSKVIQEFRMIPCEADHSVFFKHSLTHRFVYLVVYVDDIVITGDDQEGIKALKQHLFKHFQTKDLGPLRYFLRIDVAQSKSSIAISQRKYTLDILEETKLTDCKSVDTSMDPNVKLMPNQGEPCPDSGRYRRLVEKLNYLTMTRPDISFSISVVSQFLNSPCESH</sequence>
<dbReference type="EC" id="1.2.1.27" evidence="2"/>
<evidence type="ECO:0000313" key="3">
    <source>
        <dbReference type="Proteomes" id="UP000075243"/>
    </source>
</evidence>